<evidence type="ECO:0000313" key="1">
    <source>
        <dbReference type="EMBL" id="TCS67161.1"/>
    </source>
</evidence>
<name>A0A4R3JLN9_9RHOB</name>
<dbReference type="AlphaFoldDB" id="A0A4R3JLN9"/>
<dbReference type="OrthoDB" id="7867799at2"/>
<accession>A0A4R3JLN9</accession>
<proteinExistence type="predicted"/>
<dbReference type="Proteomes" id="UP000295696">
    <property type="component" value="Unassembled WGS sequence"/>
</dbReference>
<dbReference type="EMBL" id="SLZU01000001">
    <property type="protein sequence ID" value="TCS67161.1"/>
    <property type="molecule type" value="Genomic_DNA"/>
</dbReference>
<protein>
    <recommendedName>
        <fullName evidence="3">DUF1127 domain-containing protein</fullName>
    </recommendedName>
</protein>
<comment type="caution">
    <text evidence="1">The sequence shown here is derived from an EMBL/GenBank/DDBJ whole genome shotgun (WGS) entry which is preliminary data.</text>
</comment>
<organism evidence="1 2">
    <name type="scientific">Primorskyibacter sedentarius</name>
    <dbReference type="NCBI Taxonomy" id="745311"/>
    <lineage>
        <taxon>Bacteria</taxon>
        <taxon>Pseudomonadati</taxon>
        <taxon>Pseudomonadota</taxon>
        <taxon>Alphaproteobacteria</taxon>
        <taxon>Rhodobacterales</taxon>
        <taxon>Roseobacteraceae</taxon>
        <taxon>Primorskyibacter</taxon>
    </lineage>
</organism>
<evidence type="ECO:0000313" key="2">
    <source>
        <dbReference type="Proteomes" id="UP000295696"/>
    </source>
</evidence>
<reference evidence="1 2" key="1">
    <citation type="submission" date="2019-03" db="EMBL/GenBank/DDBJ databases">
        <title>Genomic Encyclopedia of Type Strains, Phase IV (KMG-IV): sequencing the most valuable type-strain genomes for metagenomic binning, comparative biology and taxonomic classification.</title>
        <authorList>
            <person name="Goeker M."/>
        </authorList>
    </citation>
    <scope>NUCLEOTIDE SEQUENCE [LARGE SCALE GENOMIC DNA]</scope>
    <source>
        <strain evidence="1 2">DSM 104836</strain>
    </source>
</reference>
<evidence type="ECO:0008006" key="3">
    <source>
        <dbReference type="Google" id="ProtNLM"/>
    </source>
</evidence>
<gene>
    <name evidence="1" type="ORF">EDD52_101252</name>
</gene>
<keyword evidence="2" id="KW-1185">Reference proteome</keyword>
<sequence length="76" mass="8633">MSTTQTLRIKFMSPQLRGALDLFLAAAGQGFNSYIEKRARVSQLAELDAKSDEELARMGLRRDDIPRYVFRDLIGL</sequence>